<protein>
    <submittedName>
        <fullName evidence="1">Uncharacterized protein</fullName>
    </submittedName>
</protein>
<reference evidence="1" key="1">
    <citation type="submission" date="2018-05" db="EMBL/GenBank/DDBJ databases">
        <authorList>
            <person name="Lanie J.A."/>
            <person name="Ng W.-L."/>
            <person name="Kazmierczak K.M."/>
            <person name="Andrzejewski T.M."/>
            <person name="Davidsen T.M."/>
            <person name="Wayne K.J."/>
            <person name="Tettelin H."/>
            <person name="Glass J.I."/>
            <person name="Rusch D."/>
            <person name="Podicherti R."/>
            <person name="Tsui H.-C.T."/>
            <person name="Winkler M.E."/>
        </authorList>
    </citation>
    <scope>NUCLEOTIDE SEQUENCE</scope>
</reference>
<sequence>MQCCFQELVVEIGVPGRVVRSLWMLPLIGASLGFW</sequence>
<gene>
    <name evidence="1" type="ORF">METZ01_LOCUS113327</name>
</gene>
<evidence type="ECO:0000313" key="1">
    <source>
        <dbReference type="EMBL" id="SVA60473.1"/>
    </source>
</evidence>
<name>A0A381X8C5_9ZZZZ</name>
<dbReference type="AlphaFoldDB" id="A0A381X8C5"/>
<proteinExistence type="predicted"/>
<organism evidence="1">
    <name type="scientific">marine metagenome</name>
    <dbReference type="NCBI Taxonomy" id="408172"/>
    <lineage>
        <taxon>unclassified sequences</taxon>
        <taxon>metagenomes</taxon>
        <taxon>ecological metagenomes</taxon>
    </lineage>
</organism>
<accession>A0A381X8C5</accession>
<dbReference type="EMBL" id="UINC01014123">
    <property type="protein sequence ID" value="SVA60473.1"/>
    <property type="molecule type" value="Genomic_DNA"/>
</dbReference>